<keyword evidence="2" id="KW-1185">Reference proteome</keyword>
<dbReference type="RefSeq" id="WP_093028738.1">
    <property type="nucleotide sequence ID" value="NZ_FNNZ01000003.1"/>
</dbReference>
<dbReference type="OrthoDB" id="595481at2"/>
<dbReference type="AlphaFoldDB" id="A0A1H2SVS6"/>
<name>A0A1H2SVS6_THIRO</name>
<sequence length="93" mass="10715">MSKLKSEENEILEAFESSRLKRVKNADKEIAEHRRVAEETFKKDARINIRLSSRDLRALQARALKEGIPYRTLVSSVLHKFVDGQLVDKAAHK</sequence>
<protein>
    <submittedName>
        <fullName evidence="1">Predicted DNA binding protein, CopG/RHH family</fullName>
    </submittedName>
</protein>
<gene>
    <name evidence="1" type="ORF">SAMN05421783_103168</name>
</gene>
<reference evidence="2" key="1">
    <citation type="submission" date="2016-10" db="EMBL/GenBank/DDBJ databases">
        <authorList>
            <person name="Varghese N."/>
            <person name="Submissions S."/>
        </authorList>
    </citation>
    <scope>NUCLEOTIDE SEQUENCE [LARGE SCALE GENOMIC DNA]</scope>
    <source>
        <strain evidence="2">DSM 217</strain>
    </source>
</reference>
<proteinExistence type="predicted"/>
<evidence type="ECO:0000313" key="2">
    <source>
        <dbReference type="Proteomes" id="UP000198816"/>
    </source>
</evidence>
<dbReference type="EMBL" id="FNNZ01000003">
    <property type="protein sequence ID" value="SDW35575.1"/>
    <property type="molecule type" value="Genomic_DNA"/>
</dbReference>
<dbReference type="Proteomes" id="UP000198816">
    <property type="component" value="Unassembled WGS sequence"/>
</dbReference>
<organism evidence="1 2">
    <name type="scientific">Thiocapsa roseopersicina</name>
    <dbReference type="NCBI Taxonomy" id="1058"/>
    <lineage>
        <taxon>Bacteria</taxon>
        <taxon>Pseudomonadati</taxon>
        <taxon>Pseudomonadota</taxon>
        <taxon>Gammaproteobacteria</taxon>
        <taxon>Chromatiales</taxon>
        <taxon>Chromatiaceae</taxon>
        <taxon>Thiocapsa</taxon>
    </lineage>
</organism>
<evidence type="ECO:0000313" key="1">
    <source>
        <dbReference type="EMBL" id="SDW35575.1"/>
    </source>
</evidence>
<accession>A0A1H2SVS6</accession>
<dbReference type="STRING" id="1058.SAMN05421783_103168"/>